<feature type="domain" description="Transposase zinc-ribbon" evidence="1">
    <location>
        <begin position="28"/>
        <end position="71"/>
    </location>
</feature>
<dbReference type="AlphaFoldDB" id="A0A2R4M2F5"/>
<accession>A0A2R4M2F5</accession>
<proteinExistence type="predicted"/>
<sequence>MDEIAAEIHWKSLCLALPPNGVAKTFRTEEECVRRLVEVRFPHGVTCPKCEASEVSPLSTRQFYHCKKCRCQFSARQGTVFERSNLPLRIWFLGTEIAINAHAAKKLRISYSISSVMRRLSVARGTAVRLRTVIADDLLQDRGGILGRCVAFQHIDFPETVESGTFEHLSWLDAAIERRRHL</sequence>
<organism evidence="2 3">
    <name type="scientific">Celeribacter baekdonensis</name>
    <dbReference type="NCBI Taxonomy" id="875171"/>
    <lineage>
        <taxon>Bacteria</taxon>
        <taxon>Pseudomonadati</taxon>
        <taxon>Pseudomonadota</taxon>
        <taxon>Alphaproteobacteria</taxon>
        <taxon>Rhodobacterales</taxon>
        <taxon>Roseobacteraceae</taxon>
        <taxon>Celeribacter</taxon>
    </lineage>
</organism>
<evidence type="ECO:0000259" key="1">
    <source>
        <dbReference type="Pfam" id="PF12760"/>
    </source>
</evidence>
<dbReference type="KEGG" id="cbak:DA792_09835"/>
<name>A0A2R4M2F5_9RHOB</name>
<dbReference type="RefSeq" id="WP_107719789.1">
    <property type="nucleotide sequence ID" value="NZ_CP028475.1"/>
</dbReference>
<evidence type="ECO:0000313" key="3">
    <source>
        <dbReference type="Proteomes" id="UP000241447"/>
    </source>
</evidence>
<dbReference type="Proteomes" id="UP000241447">
    <property type="component" value="Chromosome"/>
</dbReference>
<dbReference type="OrthoDB" id="271821at2"/>
<protein>
    <recommendedName>
        <fullName evidence="1">Transposase zinc-ribbon domain-containing protein</fullName>
    </recommendedName>
</protein>
<dbReference type="InterPro" id="IPR024442">
    <property type="entry name" value="Transposase_Zn_ribbon"/>
</dbReference>
<reference evidence="2 3" key="1">
    <citation type="submission" date="2018-03" db="EMBL/GenBank/DDBJ databases">
        <title>The Complete Genome of Celeribacter baekdonensis strain LH4, a Thiosulfate-Oxidizing Alphaproteobacterium Isolated from Gulf of Mexico Continental Slope Sediments.</title>
        <authorList>
            <person name="Flood B.E."/>
            <person name="Bailey J.V."/>
            <person name="Leprich D."/>
        </authorList>
    </citation>
    <scope>NUCLEOTIDE SEQUENCE [LARGE SCALE GENOMIC DNA]</scope>
    <source>
        <strain evidence="2 3">LH4</strain>
    </source>
</reference>
<gene>
    <name evidence="2" type="ORF">DA792_09835</name>
</gene>
<dbReference type="Pfam" id="PF12760">
    <property type="entry name" value="Zn_ribbon_IS1595"/>
    <property type="match status" value="1"/>
</dbReference>
<dbReference type="EMBL" id="CP028475">
    <property type="protein sequence ID" value="AVW91343.1"/>
    <property type="molecule type" value="Genomic_DNA"/>
</dbReference>
<evidence type="ECO:0000313" key="2">
    <source>
        <dbReference type="EMBL" id="AVW91343.1"/>
    </source>
</evidence>